<gene>
    <name evidence="3" type="ORF">NG895_25985</name>
</gene>
<dbReference type="SUPFAM" id="SSF53474">
    <property type="entry name" value="alpha/beta-Hydrolases"/>
    <property type="match status" value="1"/>
</dbReference>
<dbReference type="EMBL" id="JAMXLR010000092">
    <property type="protein sequence ID" value="MCO6047367.1"/>
    <property type="molecule type" value="Genomic_DNA"/>
</dbReference>
<evidence type="ECO:0000313" key="3">
    <source>
        <dbReference type="EMBL" id="MCO6047367.1"/>
    </source>
</evidence>
<dbReference type="Gene3D" id="3.40.50.1820">
    <property type="entry name" value="alpha/beta hydrolase"/>
    <property type="match status" value="1"/>
</dbReference>
<feature type="region of interest" description="Disordered" evidence="2">
    <location>
        <begin position="1"/>
        <end position="21"/>
    </location>
</feature>
<dbReference type="InterPro" id="IPR029058">
    <property type="entry name" value="AB_hydrolase_fold"/>
</dbReference>
<evidence type="ECO:0000313" key="4">
    <source>
        <dbReference type="Proteomes" id="UP001155241"/>
    </source>
</evidence>
<dbReference type="Proteomes" id="UP001155241">
    <property type="component" value="Unassembled WGS sequence"/>
</dbReference>
<sequence length="248" mass="27234">MHRLAGHAASKHPWNKIVPTPPESGLGTTLIKSRVRSAFEAPVATFLPLNYEAGYAYPLVVWMHEAGGNERHLPQIMQHLSTQNFVAVAPRGSHESHHSSRGYRWVQQPGGISAADNAVCEAVQLAQAQFNINADRVYLVGHGEGGTMAMRLGMQSPEQFAGVASINGRLPRRHSVLRNVNRLRSMPFFVASSREFEGYPEPTVCSDLRMLHTAGCGVSLRQYPGGDDLTTCMLADVNRWIMDQVCGC</sequence>
<keyword evidence="4" id="KW-1185">Reference proteome</keyword>
<keyword evidence="3" id="KW-0378">Hydrolase</keyword>
<dbReference type="GO" id="GO:0016787">
    <property type="term" value="F:hydrolase activity"/>
    <property type="evidence" value="ECO:0007669"/>
    <property type="project" value="UniProtKB-KW"/>
</dbReference>
<evidence type="ECO:0000256" key="2">
    <source>
        <dbReference type="SAM" id="MobiDB-lite"/>
    </source>
</evidence>
<dbReference type="InterPro" id="IPR000801">
    <property type="entry name" value="Esterase-like"/>
</dbReference>
<dbReference type="RefSeq" id="WP_252855478.1">
    <property type="nucleotide sequence ID" value="NZ_JAMXLR010000092.1"/>
</dbReference>
<dbReference type="PANTHER" id="PTHR43037:SF1">
    <property type="entry name" value="BLL1128 PROTEIN"/>
    <property type="match status" value="1"/>
</dbReference>
<comment type="caution">
    <text evidence="3">The sequence shown here is derived from an EMBL/GenBank/DDBJ whole genome shotgun (WGS) entry which is preliminary data.</text>
</comment>
<reference evidence="3" key="1">
    <citation type="submission" date="2022-06" db="EMBL/GenBank/DDBJ databases">
        <title>Aeoliella straminimaris, a novel planctomycete from sediments.</title>
        <authorList>
            <person name="Vitorino I.R."/>
            <person name="Lage O.M."/>
        </authorList>
    </citation>
    <scope>NUCLEOTIDE SEQUENCE</scope>
    <source>
        <strain evidence="3">ICT_H6.2</strain>
    </source>
</reference>
<dbReference type="Pfam" id="PF00756">
    <property type="entry name" value="Esterase"/>
    <property type="match status" value="1"/>
</dbReference>
<protein>
    <submittedName>
        <fullName evidence="3">Alpha/beta hydrolase-fold protein</fullName>
    </submittedName>
</protein>
<keyword evidence="1" id="KW-0732">Signal</keyword>
<feature type="compositionally biased region" description="Basic residues" evidence="2">
    <location>
        <begin position="1"/>
        <end position="14"/>
    </location>
</feature>
<evidence type="ECO:0000256" key="1">
    <source>
        <dbReference type="ARBA" id="ARBA00022729"/>
    </source>
</evidence>
<accession>A0A9X2JJ94</accession>
<dbReference type="PANTHER" id="PTHR43037">
    <property type="entry name" value="UNNAMED PRODUCT-RELATED"/>
    <property type="match status" value="1"/>
</dbReference>
<dbReference type="AlphaFoldDB" id="A0A9X2JJ94"/>
<proteinExistence type="predicted"/>
<organism evidence="3 4">
    <name type="scientific">Aeoliella straminimaris</name>
    <dbReference type="NCBI Taxonomy" id="2954799"/>
    <lineage>
        <taxon>Bacteria</taxon>
        <taxon>Pseudomonadati</taxon>
        <taxon>Planctomycetota</taxon>
        <taxon>Planctomycetia</taxon>
        <taxon>Pirellulales</taxon>
        <taxon>Lacipirellulaceae</taxon>
        <taxon>Aeoliella</taxon>
    </lineage>
</organism>
<dbReference type="InterPro" id="IPR050955">
    <property type="entry name" value="Plant_Biomass_Hydrol_Est"/>
</dbReference>
<name>A0A9X2JJ94_9BACT</name>